<feature type="non-terminal residue" evidence="2">
    <location>
        <position position="1"/>
    </location>
</feature>
<gene>
    <name evidence="2" type="ORF">AVDCRST_MAG28-1232</name>
</gene>
<protein>
    <submittedName>
        <fullName evidence="2">High-affinity branched-chain amino acid transport system permease protein LivH</fullName>
    </submittedName>
</protein>
<feature type="region of interest" description="Disordered" evidence="1">
    <location>
        <begin position="31"/>
        <end position="50"/>
    </location>
</feature>
<dbReference type="EMBL" id="CADCVE010000028">
    <property type="protein sequence ID" value="CAA9450689.1"/>
    <property type="molecule type" value="Genomic_DNA"/>
</dbReference>
<organism evidence="2">
    <name type="scientific">uncultured Rubrobacteraceae bacterium</name>
    <dbReference type="NCBI Taxonomy" id="349277"/>
    <lineage>
        <taxon>Bacteria</taxon>
        <taxon>Bacillati</taxon>
        <taxon>Actinomycetota</taxon>
        <taxon>Rubrobacteria</taxon>
        <taxon>Rubrobacterales</taxon>
        <taxon>Rubrobacteraceae</taxon>
        <taxon>environmental samples</taxon>
    </lineage>
</organism>
<evidence type="ECO:0000313" key="2">
    <source>
        <dbReference type="EMBL" id="CAA9450689.1"/>
    </source>
</evidence>
<dbReference type="AlphaFoldDB" id="A0A6J4QZ35"/>
<feature type="non-terminal residue" evidence="2">
    <location>
        <position position="364"/>
    </location>
</feature>
<feature type="compositionally biased region" description="Low complexity" evidence="1">
    <location>
        <begin position="31"/>
        <end position="41"/>
    </location>
</feature>
<reference evidence="2" key="1">
    <citation type="submission" date="2020-02" db="EMBL/GenBank/DDBJ databases">
        <authorList>
            <person name="Meier V. D."/>
        </authorList>
    </citation>
    <scope>NUCLEOTIDE SEQUENCE</scope>
    <source>
        <strain evidence="2">AVDCRST_MAG28</strain>
    </source>
</reference>
<evidence type="ECO:0000256" key="1">
    <source>
        <dbReference type="SAM" id="MobiDB-lite"/>
    </source>
</evidence>
<feature type="region of interest" description="Disordered" evidence="1">
    <location>
        <begin position="344"/>
        <end position="364"/>
    </location>
</feature>
<name>A0A6J4QZ35_9ACTN</name>
<feature type="region of interest" description="Disordered" evidence="1">
    <location>
        <begin position="229"/>
        <end position="265"/>
    </location>
</feature>
<accession>A0A6J4QZ35</accession>
<proteinExistence type="predicted"/>
<feature type="region of interest" description="Disordered" evidence="1">
    <location>
        <begin position="288"/>
        <end position="309"/>
    </location>
</feature>
<sequence length="364" mass="42196">DYYARGEVQGRGPTRRHKGFELVVAPRRGYSRGARSAAADPGGPGPGAVRLTAPYRDHQRGYHRADRARLYASLRHRRAYKLRPRRQLHDRLLCRRYRSERDLSRARLLRSDRRREWGRDKDRRGNTGAHRCHDCVWPHQRGHRAHSVQALAQLTEIGRPDHGHRHVVYFAEPRARVEGALPDIVPRPYLRRQYLRWNYRRGCLPLEGPLRHPGNRTAAHRALILYPRHQAGQGDAGRRAGQRGGGDDGHKRQPHHLRGLSARRYPRRGLRRHVRALQRHHRLRPGVQTGSLRVHGGGPGRHREPYGRRGRWDTHRHYRRDERPVHRRALDGCRDLYGPYPGPGLQAKGFARRPLGGAGRRGRV</sequence>